<keyword evidence="3" id="KW-1185">Reference proteome</keyword>
<evidence type="ECO:0000313" key="2">
    <source>
        <dbReference type="EMBL" id="SES34275.1"/>
    </source>
</evidence>
<feature type="region of interest" description="Disordered" evidence="1">
    <location>
        <begin position="1"/>
        <end position="34"/>
    </location>
</feature>
<dbReference type="EMBL" id="FOGS01000016">
    <property type="protein sequence ID" value="SES34275.1"/>
    <property type="molecule type" value="Genomic_DNA"/>
</dbReference>
<reference evidence="3" key="1">
    <citation type="submission" date="2016-10" db="EMBL/GenBank/DDBJ databases">
        <authorList>
            <person name="Varghese N."/>
            <person name="Submissions S."/>
        </authorList>
    </citation>
    <scope>NUCLEOTIDE SEQUENCE [LARGE SCALE GENOMIC DNA]</scope>
    <source>
        <strain evidence="3">CGMCC 1.6495</strain>
    </source>
</reference>
<dbReference type="Proteomes" id="UP000198505">
    <property type="component" value="Unassembled WGS sequence"/>
</dbReference>
<name>A0A1H9WK77_9GAMM</name>
<proteinExistence type="predicted"/>
<gene>
    <name evidence="2" type="ORF">SAMN04487958_11626</name>
</gene>
<dbReference type="AlphaFoldDB" id="A0A1H9WK77"/>
<accession>A0A1H9WK77</accession>
<protein>
    <submittedName>
        <fullName evidence="2">Uncharacterized protein</fullName>
    </submittedName>
</protein>
<evidence type="ECO:0000256" key="1">
    <source>
        <dbReference type="SAM" id="MobiDB-lite"/>
    </source>
</evidence>
<dbReference type="RefSeq" id="WP_175474768.1">
    <property type="nucleotide sequence ID" value="NZ_FOGS01000016.1"/>
</dbReference>
<organism evidence="2 3">
    <name type="scientific">Vreelandella subterranea</name>
    <dbReference type="NCBI Taxonomy" id="416874"/>
    <lineage>
        <taxon>Bacteria</taxon>
        <taxon>Pseudomonadati</taxon>
        <taxon>Pseudomonadota</taxon>
        <taxon>Gammaproteobacteria</taxon>
        <taxon>Oceanospirillales</taxon>
        <taxon>Halomonadaceae</taxon>
        <taxon>Vreelandella</taxon>
    </lineage>
</organism>
<evidence type="ECO:0000313" key="3">
    <source>
        <dbReference type="Proteomes" id="UP000198505"/>
    </source>
</evidence>
<sequence>MPHHDHFPTIWDTPRQPRKAKAPSPAQAVTQAAKPAKEAFLSIWDKPTRKSAV</sequence>